<dbReference type="InParanoid" id="A0A409XN62"/>
<evidence type="ECO:0000256" key="1">
    <source>
        <dbReference type="SAM" id="MobiDB-lite"/>
    </source>
</evidence>
<dbReference type="Proteomes" id="UP000283269">
    <property type="component" value="Unassembled WGS sequence"/>
</dbReference>
<dbReference type="AlphaFoldDB" id="A0A409XN62"/>
<evidence type="ECO:0000313" key="3">
    <source>
        <dbReference type="Proteomes" id="UP000283269"/>
    </source>
</evidence>
<sequence>MDYENIATSSELPSYSPSTPSPDYSYELSSGERLLENTPHRLQMLRPSALYIRKEGATTVILNDQEEGTTIPRYGRQGIISGSLCFEQSDNIVEVTVKIKGSMDIFVSEGGAKSITVFDVSYPLWSQTSVESQPSICPAQIIFSYVLPTTFTAEDDRVLPIPPTYNSPHLYLAGPFARSSYVLQIIIKRPRHPKVAIWPKTQQFVTPSYLYNGLIQFTAFVRISIPFHYVPRTRAHRPIIPFSSFLSSIKSAPEEWYQVVAQLTSRSGGTTKDPLHSLLFVPSHRVYGLLDTIPFHVQLTGDVHALQELFLSGQEPVRVQSSSESQNINISDISLDEHIRLEVSLLRQVAVSYKGSKSWEDSIIGKGTIWPKPPHASDNCTSKAECMDHVDWEGELRCKETITVGGFDATNIHVKDFVILKILPSKSKSPIQALRITVPVRLVTDSCDVAGIGLNYPAL</sequence>
<name>A0A409XN62_PSICY</name>
<gene>
    <name evidence="2" type="ORF">CVT25_008948</name>
</gene>
<comment type="caution">
    <text evidence="2">The sequence shown here is derived from an EMBL/GenBank/DDBJ whole genome shotgun (WGS) entry which is preliminary data.</text>
</comment>
<protein>
    <recommendedName>
        <fullName evidence="4">Arrestin-like N-terminal domain-containing protein</fullName>
    </recommendedName>
</protein>
<dbReference type="EMBL" id="NHYD01001075">
    <property type="protein sequence ID" value="PPQ92174.1"/>
    <property type="molecule type" value="Genomic_DNA"/>
</dbReference>
<organism evidence="2 3">
    <name type="scientific">Psilocybe cyanescens</name>
    <dbReference type="NCBI Taxonomy" id="93625"/>
    <lineage>
        <taxon>Eukaryota</taxon>
        <taxon>Fungi</taxon>
        <taxon>Dikarya</taxon>
        <taxon>Basidiomycota</taxon>
        <taxon>Agaricomycotina</taxon>
        <taxon>Agaricomycetes</taxon>
        <taxon>Agaricomycetidae</taxon>
        <taxon>Agaricales</taxon>
        <taxon>Agaricineae</taxon>
        <taxon>Strophariaceae</taxon>
        <taxon>Psilocybe</taxon>
    </lineage>
</organism>
<reference evidence="2 3" key="1">
    <citation type="journal article" date="2018" name="Evol. Lett.">
        <title>Horizontal gene cluster transfer increased hallucinogenic mushroom diversity.</title>
        <authorList>
            <person name="Reynolds H.T."/>
            <person name="Vijayakumar V."/>
            <person name="Gluck-Thaler E."/>
            <person name="Korotkin H.B."/>
            <person name="Matheny P.B."/>
            <person name="Slot J.C."/>
        </authorList>
    </citation>
    <scope>NUCLEOTIDE SEQUENCE [LARGE SCALE GENOMIC DNA]</scope>
    <source>
        <strain evidence="2 3">2631</strain>
    </source>
</reference>
<keyword evidence="3" id="KW-1185">Reference proteome</keyword>
<feature type="region of interest" description="Disordered" evidence="1">
    <location>
        <begin position="1"/>
        <end position="27"/>
    </location>
</feature>
<feature type="compositionally biased region" description="Low complexity" evidence="1">
    <location>
        <begin position="9"/>
        <end position="26"/>
    </location>
</feature>
<evidence type="ECO:0008006" key="4">
    <source>
        <dbReference type="Google" id="ProtNLM"/>
    </source>
</evidence>
<dbReference type="OrthoDB" id="3252135at2759"/>
<proteinExistence type="predicted"/>
<evidence type="ECO:0000313" key="2">
    <source>
        <dbReference type="EMBL" id="PPQ92174.1"/>
    </source>
</evidence>
<accession>A0A409XN62</accession>
<dbReference type="STRING" id="93625.A0A409XN62"/>